<dbReference type="Pfam" id="PF19305">
    <property type="entry name" value="MmgE_PrpD_C"/>
    <property type="match status" value="1"/>
</dbReference>
<dbReference type="EMBL" id="LHXU01000067">
    <property type="protein sequence ID" value="KXA99196.1"/>
    <property type="molecule type" value="Genomic_DNA"/>
</dbReference>
<dbReference type="AlphaFoldDB" id="A0A133UYB5"/>
<evidence type="ECO:0000256" key="1">
    <source>
        <dbReference type="ARBA" id="ARBA00006174"/>
    </source>
</evidence>
<dbReference type="GO" id="GO:0016829">
    <property type="term" value="F:lyase activity"/>
    <property type="evidence" value="ECO:0007669"/>
    <property type="project" value="InterPro"/>
</dbReference>
<dbReference type="InterPro" id="IPR042188">
    <property type="entry name" value="MmgE/PrpD_sf_2"/>
</dbReference>
<dbReference type="PANTHER" id="PTHR16943:SF8">
    <property type="entry name" value="2-METHYLCITRATE DEHYDRATASE"/>
    <property type="match status" value="1"/>
</dbReference>
<dbReference type="InterPro" id="IPR042183">
    <property type="entry name" value="MmgE/PrpD_sf_1"/>
</dbReference>
<evidence type="ECO:0008006" key="6">
    <source>
        <dbReference type="Google" id="ProtNLM"/>
    </source>
</evidence>
<gene>
    <name evidence="4" type="ORF">AKJ40_03720</name>
</gene>
<proteinExistence type="inferred from homology"/>
<evidence type="ECO:0000313" key="4">
    <source>
        <dbReference type="EMBL" id="KXA99196.1"/>
    </source>
</evidence>
<dbReference type="Gene3D" id="3.30.1330.120">
    <property type="entry name" value="2-methylcitrate dehydratase PrpD"/>
    <property type="match status" value="1"/>
</dbReference>
<keyword evidence="5" id="KW-1185">Reference proteome</keyword>
<dbReference type="Pfam" id="PF03972">
    <property type="entry name" value="MmgE_PrpD_N"/>
    <property type="match status" value="1"/>
</dbReference>
<feature type="domain" description="MmgE/PrpD N-terminal" evidence="2">
    <location>
        <begin position="7"/>
        <end position="252"/>
    </location>
</feature>
<dbReference type="InterPro" id="IPR045336">
    <property type="entry name" value="MmgE_PrpD_N"/>
</dbReference>
<name>A0A133UYB5_9EURY</name>
<dbReference type="Gene3D" id="1.10.4100.10">
    <property type="entry name" value="2-methylcitrate dehydratase PrpD"/>
    <property type="match status" value="1"/>
</dbReference>
<accession>A0A133UYB5</accession>
<comment type="caution">
    <text evidence="4">The sequence shown here is derived from an EMBL/GenBank/DDBJ whole genome shotgun (WGS) entry which is preliminary data.</text>
</comment>
<dbReference type="InterPro" id="IPR005656">
    <property type="entry name" value="MmgE_PrpD"/>
</dbReference>
<evidence type="ECO:0000259" key="3">
    <source>
        <dbReference type="Pfam" id="PF19305"/>
    </source>
</evidence>
<dbReference type="SUPFAM" id="SSF103378">
    <property type="entry name" value="2-methylcitrate dehydratase PrpD"/>
    <property type="match status" value="1"/>
</dbReference>
<protein>
    <recommendedName>
        <fullName evidence="6">MmgE/PrpD family protein</fullName>
    </recommendedName>
</protein>
<sequence>MMNYISEKLTNFAKDTTFKDIPKEVREKVKLHLLDSLGIGIRGHNSTPVNAVFSAFSKLNTTDEGASVILGDRKFRAPTAAMINGTHIHSLDFDDTELEGCVHLSTCAVPSALSVGEENKASGKEIISAITVGYETMIRLGMAAPWEFHDRGMHATPFCGIFASALIAGKLMELEKSEMVNALGICGSMVTPSAQQFLVSGEPIKCIHPGIASKLGILAAIFSREGLEGPDEIFEGSLGIYKVFLGENNYSLEKLTEGLNRKWKTLDISVKTYPSCHITHSYMDCTNRILKRQDLSPKDIKEIVCVVEKTPSKVVCEPIEEKRKPKTGYGAKFSVPYCVSLVMHGKGKRVKDFEDRKVQAEKSVKDTASKVRCDTRPEIEGGLPGWVIVETINGDKFEEKQKFPKGHPKNPITEKEILEKFEKNTEKRFDKKERTNIVDKVKKLEKTEDINSLTKLLEIR</sequence>
<feature type="domain" description="MmgE/PrpD C-terminal" evidence="3">
    <location>
        <begin position="273"/>
        <end position="441"/>
    </location>
</feature>
<comment type="similarity">
    <text evidence="1">Belongs to the PrpD family.</text>
</comment>
<dbReference type="Proteomes" id="UP000070341">
    <property type="component" value="Unassembled WGS sequence"/>
</dbReference>
<dbReference type="InterPro" id="IPR036148">
    <property type="entry name" value="MmgE/PrpD_sf"/>
</dbReference>
<evidence type="ECO:0000313" key="5">
    <source>
        <dbReference type="Proteomes" id="UP000070341"/>
    </source>
</evidence>
<organism evidence="4 5">
    <name type="scientific">candidate division MSBL1 archaeon SCGC-AAA259M10</name>
    <dbReference type="NCBI Taxonomy" id="1698270"/>
    <lineage>
        <taxon>Archaea</taxon>
        <taxon>Methanobacteriati</taxon>
        <taxon>Methanobacteriota</taxon>
        <taxon>candidate division MSBL1</taxon>
    </lineage>
</organism>
<evidence type="ECO:0000259" key="2">
    <source>
        <dbReference type="Pfam" id="PF03972"/>
    </source>
</evidence>
<dbReference type="PANTHER" id="PTHR16943">
    <property type="entry name" value="2-METHYLCITRATE DEHYDRATASE-RELATED"/>
    <property type="match status" value="1"/>
</dbReference>
<dbReference type="InterPro" id="IPR045337">
    <property type="entry name" value="MmgE_PrpD_C"/>
</dbReference>
<reference evidence="4 5" key="1">
    <citation type="journal article" date="2016" name="Sci. Rep.">
        <title>Metabolic traits of an uncultured archaeal lineage -MSBL1- from brine pools of the Red Sea.</title>
        <authorList>
            <person name="Mwirichia R."/>
            <person name="Alam I."/>
            <person name="Rashid M."/>
            <person name="Vinu M."/>
            <person name="Ba-Alawi W."/>
            <person name="Anthony Kamau A."/>
            <person name="Kamanda Ngugi D."/>
            <person name="Goker M."/>
            <person name="Klenk H.P."/>
            <person name="Bajic V."/>
            <person name="Stingl U."/>
        </authorList>
    </citation>
    <scope>NUCLEOTIDE SEQUENCE [LARGE SCALE GENOMIC DNA]</scope>
    <source>
        <strain evidence="4">SCGC-AAA259M10</strain>
    </source>
</reference>